<dbReference type="SUPFAM" id="SSF48371">
    <property type="entry name" value="ARM repeat"/>
    <property type="match status" value="1"/>
</dbReference>
<dbReference type="Gene3D" id="1.10.1240.70">
    <property type="match status" value="1"/>
</dbReference>
<dbReference type="Pfam" id="PF08713">
    <property type="entry name" value="DNA_alkylation"/>
    <property type="match status" value="1"/>
</dbReference>
<gene>
    <name evidence="1" type="ORF">ACFQXB_14815</name>
</gene>
<evidence type="ECO:0000313" key="1">
    <source>
        <dbReference type="EMBL" id="MFC7705467.1"/>
    </source>
</evidence>
<accession>A0ABW2UL67</accession>
<protein>
    <submittedName>
        <fullName evidence="1">DNA alkylation repair protein</fullName>
    </submittedName>
</protein>
<dbReference type="EMBL" id="JBHTFQ010000008">
    <property type="protein sequence ID" value="MFC7705467.1"/>
    <property type="molecule type" value="Genomic_DNA"/>
</dbReference>
<evidence type="ECO:0000313" key="2">
    <source>
        <dbReference type="Proteomes" id="UP001596516"/>
    </source>
</evidence>
<dbReference type="Gene3D" id="1.25.40.290">
    <property type="entry name" value="ARM repeat domains"/>
    <property type="match status" value="1"/>
</dbReference>
<reference evidence="2" key="1">
    <citation type="journal article" date="2019" name="Int. J. Syst. Evol. Microbiol.">
        <title>The Global Catalogue of Microorganisms (GCM) 10K type strain sequencing project: providing services to taxonomists for standard genome sequencing and annotation.</title>
        <authorList>
            <consortium name="The Broad Institute Genomics Platform"/>
            <consortium name="The Broad Institute Genome Sequencing Center for Infectious Disease"/>
            <person name="Wu L."/>
            <person name="Ma J."/>
        </authorList>
    </citation>
    <scope>NUCLEOTIDE SEQUENCE [LARGE SCALE GENOMIC DNA]</scope>
    <source>
        <strain evidence="2">CGMCC 1.12750</strain>
    </source>
</reference>
<dbReference type="RefSeq" id="WP_377405418.1">
    <property type="nucleotide sequence ID" value="NZ_JBHTFQ010000008.1"/>
</dbReference>
<comment type="caution">
    <text evidence="1">The sequence shown here is derived from an EMBL/GenBank/DDBJ whole genome shotgun (WGS) entry which is preliminary data.</text>
</comment>
<keyword evidence="2" id="KW-1185">Reference proteome</keyword>
<sequence length="205" mass="22791">MSTTEKIVESARATEHGFKDLKLLAEGLVSSGPPERAKKIALELLRSDFHQARCVGTFVLGQLAASDADALGILKEQVSQDKDWRVQEILAKAFDQFCSDTGYEAALPVIRDWLSAPSANIRRAVTEGLRIWTGRPYFREHPDLAIKLLSAFRADGSEYLRKSVGNALRDISKKHPELVRLETTSWDLEVPGVSQVYKLATRALV</sequence>
<dbReference type="InterPro" id="IPR014825">
    <property type="entry name" value="DNA_alkylation"/>
</dbReference>
<name>A0ABW2UL67_9RHOB</name>
<organism evidence="1 2">
    <name type="scientific">Plastorhodobacter daqingensis</name>
    <dbReference type="NCBI Taxonomy" id="1387281"/>
    <lineage>
        <taxon>Bacteria</taxon>
        <taxon>Pseudomonadati</taxon>
        <taxon>Pseudomonadota</taxon>
        <taxon>Alphaproteobacteria</taxon>
        <taxon>Rhodobacterales</taxon>
        <taxon>Paracoccaceae</taxon>
        <taxon>Plastorhodobacter</taxon>
    </lineage>
</organism>
<proteinExistence type="predicted"/>
<dbReference type="InterPro" id="IPR016024">
    <property type="entry name" value="ARM-type_fold"/>
</dbReference>
<dbReference type="Proteomes" id="UP001596516">
    <property type="component" value="Unassembled WGS sequence"/>
</dbReference>